<dbReference type="InterPro" id="IPR029058">
    <property type="entry name" value="AB_hydrolase_fold"/>
</dbReference>
<feature type="domain" description="BAAT/Acyl-CoA thioester hydrolase C-terminal" evidence="3">
    <location>
        <begin position="188"/>
        <end position="342"/>
    </location>
</feature>
<dbReference type="EMBL" id="JARBHI010000001">
    <property type="protein sequence ID" value="MDE1655609.1"/>
    <property type="molecule type" value="Genomic_DNA"/>
</dbReference>
<feature type="region of interest" description="Disordered" evidence="1">
    <location>
        <begin position="1"/>
        <end position="33"/>
    </location>
</feature>
<name>A0ABT5V496_9ACTO</name>
<dbReference type="Pfam" id="PF08840">
    <property type="entry name" value="BAAT_C"/>
    <property type="match status" value="1"/>
</dbReference>
<keyword evidence="4" id="KW-0378">Hydrolase</keyword>
<dbReference type="GO" id="GO:0016787">
    <property type="term" value="F:hydrolase activity"/>
    <property type="evidence" value="ECO:0007669"/>
    <property type="project" value="UniProtKB-KW"/>
</dbReference>
<sequence>MRFTDHPDTPPAENPPAGRTLVPASGMESAAGPEHSALRGWRRWLPTHKRFVTWLIVVLAAGLIGSAFGPGWNPQPMTAAIAPQTADTTISTGVPTARLGTYEVASSTVTITLRDGTLIPAVVKRPVGAGPVVPGMLFIHGTGTSSARDFGRETEAIASTGIITVVPEKRVANYTTTHRDYLQLAADFEDVYREMLSWEDVDARHSGLYAVSEGCFVAPIVATSARAVNYVALISAPVLPIRQQGAYAADAYLREIHAPERLRAAIPKLIGQDFGPDTFRYIDFDAAPYEKQMTMPVLMLYGTADNSMPTIQGPQMMSNYLEEAGNSALTVRYYKDADHGLQINRRQLSQAAMQDTADWVNGLPFTATAQPRVAGDQPRQAFVAPTLTAGGWFTAQTALYIALGGVALLGLSIVLVAVCWIPVRGHRLSNFSRSGAALNLASLSVVGAWVVFLIYLVAVAHIALTYSHNLLIVQGGFALVHLAALGAAWMHVRAVFRSWSARPSMGRIARVTTLLTLCAQAVLLMSLGYWNAFPAVL</sequence>
<feature type="transmembrane region" description="Helical" evidence="2">
    <location>
        <begin position="435"/>
        <end position="464"/>
    </location>
</feature>
<evidence type="ECO:0000313" key="4">
    <source>
        <dbReference type="EMBL" id="MDE1655609.1"/>
    </source>
</evidence>
<dbReference type="SUPFAM" id="SSF53474">
    <property type="entry name" value="alpha/beta-Hydrolases"/>
    <property type="match status" value="1"/>
</dbReference>
<keyword evidence="2" id="KW-0472">Membrane</keyword>
<proteinExistence type="predicted"/>
<reference evidence="4 5" key="1">
    <citation type="submission" date="2023-02" db="EMBL/GenBank/DDBJ databases">
        <title>Defining the Infant Male Urobiome and Moving Towards Mechanisms in Urobiome Research.</title>
        <authorList>
            <person name="Reasoner S."/>
            <person name="Flores V."/>
            <person name="Van Horn G."/>
            <person name="Morales G."/>
            <person name="Peard L."/>
            <person name="Abelson B."/>
            <person name="Manuel C."/>
            <person name="Lee J."/>
            <person name="Baker B."/>
            <person name="Williams T."/>
            <person name="Schmitz J."/>
            <person name="Clayton D."/>
            <person name="Hadjifrangiskou M."/>
        </authorList>
    </citation>
    <scope>NUCLEOTIDE SEQUENCE [LARGE SCALE GENOMIC DNA]</scope>
    <source>
        <strain evidence="4 5">AS1053</strain>
    </source>
</reference>
<dbReference type="RefSeq" id="WP_274733043.1">
    <property type="nucleotide sequence ID" value="NZ_CAUFPF010000061.1"/>
</dbReference>
<dbReference type="Gene3D" id="3.40.50.1820">
    <property type="entry name" value="alpha/beta hydrolase"/>
    <property type="match status" value="1"/>
</dbReference>
<evidence type="ECO:0000313" key="5">
    <source>
        <dbReference type="Proteomes" id="UP001219297"/>
    </source>
</evidence>
<gene>
    <name evidence="4" type="ORF">PWJ81_00790</name>
</gene>
<feature type="transmembrane region" description="Helical" evidence="2">
    <location>
        <begin position="51"/>
        <end position="72"/>
    </location>
</feature>
<dbReference type="InterPro" id="IPR014940">
    <property type="entry name" value="BAAT_C"/>
</dbReference>
<organism evidence="4 5">
    <name type="scientific">Actinotignum sanguinis</name>
    <dbReference type="NCBI Taxonomy" id="1445614"/>
    <lineage>
        <taxon>Bacteria</taxon>
        <taxon>Bacillati</taxon>
        <taxon>Actinomycetota</taxon>
        <taxon>Actinomycetes</taxon>
        <taxon>Actinomycetales</taxon>
        <taxon>Actinomycetaceae</taxon>
        <taxon>Actinotignum</taxon>
    </lineage>
</organism>
<keyword evidence="2" id="KW-0812">Transmembrane</keyword>
<accession>A0ABT5V496</accession>
<evidence type="ECO:0000259" key="3">
    <source>
        <dbReference type="Pfam" id="PF08840"/>
    </source>
</evidence>
<protein>
    <submittedName>
        <fullName evidence="4">Acyl-CoA thioester hydrolase/BAAT C-terminal domain-containing protein</fullName>
    </submittedName>
</protein>
<keyword evidence="2" id="KW-1133">Transmembrane helix</keyword>
<keyword evidence="5" id="KW-1185">Reference proteome</keyword>
<evidence type="ECO:0000256" key="2">
    <source>
        <dbReference type="SAM" id="Phobius"/>
    </source>
</evidence>
<feature type="transmembrane region" description="Helical" evidence="2">
    <location>
        <begin position="398"/>
        <end position="423"/>
    </location>
</feature>
<comment type="caution">
    <text evidence="4">The sequence shown here is derived from an EMBL/GenBank/DDBJ whole genome shotgun (WGS) entry which is preliminary data.</text>
</comment>
<feature type="transmembrane region" description="Helical" evidence="2">
    <location>
        <begin position="511"/>
        <end position="530"/>
    </location>
</feature>
<dbReference type="Proteomes" id="UP001219297">
    <property type="component" value="Unassembled WGS sequence"/>
</dbReference>
<feature type="transmembrane region" description="Helical" evidence="2">
    <location>
        <begin position="470"/>
        <end position="490"/>
    </location>
</feature>
<evidence type="ECO:0000256" key="1">
    <source>
        <dbReference type="SAM" id="MobiDB-lite"/>
    </source>
</evidence>